<sequence>MPSSDRRDVTTIRTFRTDATNADQSGLDALPTVAEALEEPAFKQGHPEVIEGHAALDTKVRWVHTSDSADVARLLEGGEMLLSTGSAWPTEDDALETFVERLHAAGLAALVLELGSRYAEAPAAARTAAARLGLPFAVLRSEVKFVNLTAAIHSRIIGSQMEALRAHAKVRERFTALALRGAPADHVVTQLARTLASPVILENLAHEVIAAEVVDGSDEAVLADWERRSRAAGAAAPAETDWLIVPVDARGTRWGNLVALPGAPHPAGRRNVLEQGAIALAIGCLAEGGAEEWNRIARRGLLEGLLEGRFATTADAEARLEASGLPVAGRRMYGIALSGTSAPAAAVEAAARAIGAVARALPVDGGRAAMTVALVSMPQLHDLDGGSARALLKALGDGPRTTLTIGRAASGVDEALASMRDAIDHAADAGADHGPGARVRWADERPLAHLLNSLRDDHRLLDHGERMLAPLIEHDARAGGDLELVLAAMLAHPSNRTAAAKASHLSRSVFYQRLAIIASLLDADLDDGETQTALHIALLARRGRR</sequence>
<name>A0A7Y9ZBE3_9MICO</name>
<comment type="caution">
    <text evidence="3">The sequence shown here is derived from an EMBL/GenBank/DDBJ whole genome shotgun (WGS) entry which is preliminary data.</text>
</comment>
<reference evidence="3 4" key="1">
    <citation type="submission" date="2020-07" db="EMBL/GenBank/DDBJ databases">
        <title>Sequencing the genomes of 1000 actinobacteria strains.</title>
        <authorList>
            <person name="Klenk H.-P."/>
        </authorList>
    </citation>
    <scope>NUCLEOTIDE SEQUENCE [LARGE SCALE GENOMIC DNA]</scope>
    <source>
        <strain evidence="3 4">DSM 19970</strain>
    </source>
</reference>
<evidence type="ECO:0000259" key="1">
    <source>
        <dbReference type="Pfam" id="PF07905"/>
    </source>
</evidence>
<dbReference type="Pfam" id="PF07905">
    <property type="entry name" value="PucR"/>
    <property type="match status" value="1"/>
</dbReference>
<dbReference type="Gene3D" id="1.10.10.2840">
    <property type="entry name" value="PucR C-terminal helix-turn-helix domain"/>
    <property type="match status" value="1"/>
</dbReference>
<dbReference type="Pfam" id="PF13556">
    <property type="entry name" value="HTH_30"/>
    <property type="match status" value="1"/>
</dbReference>
<feature type="domain" description="Purine catabolism PurC-like" evidence="1">
    <location>
        <begin position="36"/>
        <end position="156"/>
    </location>
</feature>
<evidence type="ECO:0000259" key="2">
    <source>
        <dbReference type="Pfam" id="PF13556"/>
    </source>
</evidence>
<gene>
    <name evidence="3" type="ORF">BKA03_002185</name>
</gene>
<keyword evidence="4" id="KW-1185">Reference proteome</keyword>
<dbReference type="RefSeq" id="WP_238579482.1">
    <property type="nucleotide sequence ID" value="NZ_BBRC01000019.1"/>
</dbReference>
<dbReference type="InterPro" id="IPR042070">
    <property type="entry name" value="PucR_C-HTH_sf"/>
</dbReference>
<dbReference type="PANTHER" id="PTHR33744:SF1">
    <property type="entry name" value="DNA-BINDING TRANSCRIPTIONAL ACTIVATOR ADER"/>
    <property type="match status" value="1"/>
</dbReference>
<feature type="domain" description="PucR C-terminal helix-turn-helix" evidence="2">
    <location>
        <begin position="485"/>
        <end position="540"/>
    </location>
</feature>
<dbReference type="EMBL" id="JACBZO010000001">
    <property type="protein sequence ID" value="NYI42066.1"/>
    <property type="molecule type" value="Genomic_DNA"/>
</dbReference>
<accession>A0A7Y9ZBE3</accession>
<organism evidence="3 4">
    <name type="scientific">Demequina lutea</name>
    <dbReference type="NCBI Taxonomy" id="431489"/>
    <lineage>
        <taxon>Bacteria</taxon>
        <taxon>Bacillati</taxon>
        <taxon>Actinomycetota</taxon>
        <taxon>Actinomycetes</taxon>
        <taxon>Micrococcales</taxon>
        <taxon>Demequinaceae</taxon>
        <taxon>Demequina</taxon>
    </lineage>
</organism>
<dbReference type="InterPro" id="IPR012914">
    <property type="entry name" value="PucR_dom"/>
</dbReference>
<protein>
    <submittedName>
        <fullName evidence="3">Purine catabolism regulator</fullName>
    </submittedName>
</protein>
<dbReference type="AlphaFoldDB" id="A0A7Y9ZBE3"/>
<evidence type="ECO:0000313" key="4">
    <source>
        <dbReference type="Proteomes" id="UP000547973"/>
    </source>
</evidence>
<dbReference type="Proteomes" id="UP000547973">
    <property type="component" value="Unassembled WGS sequence"/>
</dbReference>
<dbReference type="PANTHER" id="PTHR33744">
    <property type="entry name" value="CARBOHYDRATE DIACID REGULATOR"/>
    <property type="match status" value="1"/>
</dbReference>
<evidence type="ECO:0000313" key="3">
    <source>
        <dbReference type="EMBL" id="NYI42066.1"/>
    </source>
</evidence>
<dbReference type="InterPro" id="IPR025736">
    <property type="entry name" value="PucR_C-HTH_dom"/>
</dbReference>
<proteinExistence type="predicted"/>
<dbReference type="InterPro" id="IPR051448">
    <property type="entry name" value="CdaR-like_regulators"/>
</dbReference>